<evidence type="ECO:0000256" key="1">
    <source>
        <dbReference type="SAM" id="MobiDB-lite"/>
    </source>
</evidence>
<protein>
    <submittedName>
        <fullName evidence="2">GL14334</fullName>
    </submittedName>
</protein>
<feature type="compositionally biased region" description="Polar residues" evidence="1">
    <location>
        <begin position="93"/>
        <end position="103"/>
    </location>
</feature>
<gene>
    <name evidence="2" type="primary">Dper\GL14334</name>
    <name evidence="2" type="ORF">Dper_GL14334</name>
</gene>
<evidence type="ECO:0000313" key="2">
    <source>
        <dbReference type="EMBL" id="EDW25816.1"/>
    </source>
</evidence>
<proteinExistence type="predicted"/>
<dbReference type="EMBL" id="CH479190">
    <property type="protein sequence ID" value="EDW25816.1"/>
    <property type="molecule type" value="Genomic_DNA"/>
</dbReference>
<evidence type="ECO:0000313" key="3">
    <source>
        <dbReference type="Proteomes" id="UP000008744"/>
    </source>
</evidence>
<organism evidence="3">
    <name type="scientific">Drosophila persimilis</name>
    <name type="common">Fruit fly</name>
    <dbReference type="NCBI Taxonomy" id="7234"/>
    <lineage>
        <taxon>Eukaryota</taxon>
        <taxon>Metazoa</taxon>
        <taxon>Ecdysozoa</taxon>
        <taxon>Arthropoda</taxon>
        <taxon>Hexapoda</taxon>
        <taxon>Insecta</taxon>
        <taxon>Pterygota</taxon>
        <taxon>Neoptera</taxon>
        <taxon>Endopterygota</taxon>
        <taxon>Diptera</taxon>
        <taxon>Brachycera</taxon>
        <taxon>Muscomorpha</taxon>
        <taxon>Ephydroidea</taxon>
        <taxon>Drosophilidae</taxon>
        <taxon>Drosophila</taxon>
        <taxon>Sophophora</taxon>
    </lineage>
</organism>
<dbReference type="AlphaFoldDB" id="B4GTE6"/>
<accession>B4GTE6</accession>
<sequence>MGEQRRLPELRINYGSGRSVINMRGSRAMVKIQTPRTDIVVRHRNSNAVTSLDHCLPMYSGYGYNLERCFLKPSVPSVPSMVGRPLNPIGPGQTPSDMATPVQNRDRDRFESIVCEALPKTVSRNKFPMIQKLKLKLKSKLKGKSKNQSKA</sequence>
<reference evidence="2 3" key="1">
    <citation type="journal article" date="2007" name="Nature">
        <title>Evolution of genes and genomes on the Drosophila phylogeny.</title>
        <authorList>
            <consortium name="Drosophila 12 Genomes Consortium"/>
            <person name="Clark A.G."/>
            <person name="Eisen M.B."/>
            <person name="Smith D.R."/>
            <person name="Bergman C.M."/>
            <person name="Oliver B."/>
            <person name="Markow T.A."/>
            <person name="Kaufman T.C."/>
            <person name="Kellis M."/>
            <person name="Gelbart W."/>
            <person name="Iyer V.N."/>
            <person name="Pollard D.A."/>
            <person name="Sackton T.B."/>
            <person name="Larracuente A.M."/>
            <person name="Singh N.D."/>
            <person name="Abad J.P."/>
            <person name="Abt D.N."/>
            <person name="Adryan B."/>
            <person name="Aguade M."/>
            <person name="Akashi H."/>
            <person name="Anderson W.W."/>
            <person name="Aquadro C.F."/>
            <person name="Ardell D.H."/>
            <person name="Arguello R."/>
            <person name="Artieri C.G."/>
            <person name="Barbash D.A."/>
            <person name="Barker D."/>
            <person name="Barsanti P."/>
            <person name="Batterham P."/>
            <person name="Batzoglou S."/>
            <person name="Begun D."/>
            <person name="Bhutkar A."/>
            <person name="Blanco E."/>
            <person name="Bosak S.A."/>
            <person name="Bradley R.K."/>
            <person name="Brand A.D."/>
            <person name="Brent M.R."/>
            <person name="Brooks A.N."/>
            <person name="Brown R.H."/>
            <person name="Butlin R.K."/>
            <person name="Caggese C."/>
            <person name="Calvi B.R."/>
            <person name="Bernardo de Carvalho A."/>
            <person name="Caspi A."/>
            <person name="Castrezana S."/>
            <person name="Celniker S.E."/>
            <person name="Chang J.L."/>
            <person name="Chapple C."/>
            <person name="Chatterji S."/>
            <person name="Chinwalla A."/>
            <person name="Civetta A."/>
            <person name="Clifton S.W."/>
            <person name="Comeron J.M."/>
            <person name="Costello J.C."/>
            <person name="Coyne J.A."/>
            <person name="Daub J."/>
            <person name="David R.G."/>
            <person name="Delcher A.L."/>
            <person name="Delehaunty K."/>
            <person name="Do C.B."/>
            <person name="Ebling H."/>
            <person name="Edwards K."/>
            <person name="Eickbush T."/>
            <person name="Evans J.D."/>
            <person name="Filipski A."/>
            <person name="Findeiss S."/>
            <person name="Freyhult E."/>
            <person name="Fulton L."/>
            <person name="Fulton R."/>
            <person name="Garcia A.C."/>
            <person name="Gardiner A."/>
            <person name="Garfield D.A."/>
            <person name="Garvin B.E."/>
            <person name="Gibson G."/>
            <person name="Gilbert D."/>
            <person name="Gnerre S."/>
            <person name="Godfrey J."/>
            <person name="Good R."/>
            <person name="Gotea V."/>
            <person name="Gravely B."/>
            <person name="Greenberg A.J."/>
            <person name="Griffiths-Jones S."/>
            <person name="Gross S."/>
            <person name="Guigo R."/>
            <person name="Gustafson E.A."/>
            <person name="Haerty W."/>
            <person name="Hahn M.W."/>
            <person name="Halligan D.L."/>
            <person name="Halpern A.L."/>
            <person name="Halter G.M."/>
            <person name="Han M.V."/>
            <person name="Heger A."/>
            <person name="Hillier L."/>
            <person name="Hinrichs A.S."/>
            <person name="Holmes I."/>
            <person name="Hoskins R.A."/>
            <person name="Hubisz M.J."/>
            <person name="Hultmark D."/>
            <person name="Huntley M.A."/>
            <person name="Jaffe D.B."/>
            <person name="Jagadeeshan S."/>
            <person name="Jeck W.R."/>
            <person name="Johnson J."/>
            <person name="Jones C.D."/>
            <person name="Jordan W.C."/>
            <person name="Karpen G.H."/>
            <person name="Kataoka E."/>
            <person name="Keightley P.D."/>
            <person name="Kheradpour P."/>
            <person name="Kirkness E.F."/>
            <person name="Koerich L.B."/>
            <person name="Kristiansen K."/>
            <person name="Kudrna D."/>
            <person name="Kulathinal R.J."/>
            <person name="Kumar S."/>
            <person name="Kwok R."/>
            <person name="Lander E."/>
            <person name="Langley C.H."/>
            <person name="Lapoint R."/>
            <person name="Lazzaro B.P."/>
            <person name="Lee S.J."/>
            <person name="Levesque L."/>
            <person name="Li R."/>
            <person name="Lin C.F."/>
            <person name="Lin M.F."/>
            <person name="Lindblad-Toh K."/>
            <person name="Llopart A."/>
            <person name="Long M."/>
            <person name="Low L."/>
            <person name="Lozovsky E."/>
            <person name="Lu J."/>
            <person name="Luo M."/>
            <person name="Machado C.A."/>
            <person name="Makalowski W."/>
            <person name="Marzo M."/>
            <person name="Matsuda M."/>
            <person name="Matzkin L."/>
            <person name="McAllister B."/>
            <person name="McBride C.S."/>
            <person name="McKernan B."/>
            <person name="McKernan K."/>
            <person name="Mendez-Lago M."/>
            <person name="Minx P."/>
            <person name="Mollenhauer M.U."/>
            <person name="Montooth K."/>
            <person name="Mount S.M."/>
            <person name="Mu X."/>
            <person name="Myers E."/>
            <person name="Negre B."/>
            <person name="Newfeld S."/>
            <person name="Nielsen R."/>
            <person name="Noor M.A."/>
            <person name="O'Grady P."/>
            <person name="Pachter L."/>
            <person name="Papaceit M."/>
            <person name="Parisi M.J."/>
            <person name="Parisi M."/>
            <person name="Parts L."/>
            <person name="Pedersen J.S."/>
            <person name="Pesole G."/>
            <person name="Phillippy A.M."/>
            <person name="Ponting C.P."/>
            <person name="Pop M."/>
            <person name="Porcelli D."/>
            <person name="Powell J.R."/>
            <person name="Prohaska S."/>
            <person name="Pruitt K."/>
            <person name="Puig M."/>
            <person name="Quesneville H."/>
            <person name="Ram K.R."/>
            <person name="Rand D."/>
            <person name="Rasmussen M.D."/>
            <person name="Reed L.K."/>
            <person name="Reenan R."/>
            <person name="Reily A."/>
            <person name="Remington K.A."/>
            <person name="Rieger T.T."/>
            <person name="Ritchie M.G."/>
            <person name="Robin C."/>
            <person name="Rogers Y.H."/>
            <person name="Rohde C."/>
            <person name="Rozas J."/>
            <person name="Rubenfield M.J."/>
            <person name="Ruiz A."/>
            <person name="Russo S."/>
            <person name="Salzberg S.L."/>
            <person name="Sanchez-Gracia A."/>
            <person name="Saranga D.J."/>
            <person name="Sato H."/>
            <person name="Schaeffer S.W."/>
            <person name="Schatz M.C."/>
            <person name="Schlenke T."/>
            <person name="Schwartz R."/>
            <person name="Segarra C."/>
            <person name="Singh R.S."/>
            <person name="Sirot L."/>
            <person name="Sirota M."/>
            <person name="Sisneros N.B."/>
            <person name="Smith C.D."/>
            <person name="Smith T.F."/>
            <person name="Spieth J."/>
            <person name="Stage D.E."/>
            <person name="Stark A."/>
            <person name="Stephan W."/>
            <person name="Strausberg R.L."/>
            <person name="Strempel S."/>
            <person name="Sturgill D."/>
            <person name="Sutton G."/>
            <person name="Sutton G.G."/>
            <person name="Tao W."/>
            <person name="Teichmann S."/>
            <person name="Tobari Y.N."/>
            <person name="Tomimura Y."/>
            <person name="Tsolas J.M."/>
            <person name="Valente V.L."/>
            <person name="Venter E."/>
            <person name="Venter J.C."/>
            <person name="Vicario S."/>
            <person name="Vieira F.G."/>
            <person name="Vilella A.J."/>
            <person name="Villasante A."/>
            <person name="Walenz B."/>
            <person name="Wang J."/>
            <person name="Wasserman M."/>
            <person name="Watts T."/>
            <person name="Wilson D."/>
            <person name="Wilson R.K."/>
            <person name="Wing R.A."/>
            <person name="Wolfner M.F."/>
            <person name="Wong A."/>
            <person name="Wong G.K."/>
            <person name="Wu C.I."/>
            <person name="Wu G."/>
            <person name="Yamamoto D."/>
            <person name="Yang H.P."/>
            <person name="Yang S.P."/>
            <person name="Yorke J.A."/>
            <person name="Yoshida K."/>
            <person name="Zdobnov E."/>
            <person name="Zhang P."/>
            <person name="Zhang Y."/>
            <person name="Zimin A.V."/>
            <person name="Baldwin J."/>
            <person name="Abdouelleil A."/>
            <person name="Abdulkadir J."/>
            <person name="Abebe A."/>
            <person name="Abera B."/>
            <person name="Abreu J."/>
            <person name="Acer S.C."/>
            <person name="Aftuck L."/>
            <person name="Alexander A."/>
            <person name="An P."/>
            <person name="Anderson E."/>
            <person name="Anderson S."/>
            <person name="Arachi H."/>
            <person name="Azer M."/>
            <person name="Bachantsang P."/>
            <person name="Barry A."/>
            <person name="Bayul T."/>
            <person name="Berlin A."/>
            <person name="Bessette D."/>
            <person name="Bloom T."/>
            <person name="Blye J."/>
            <person name="Boguslavskiy L."/>
            <person name="Bonnet C."/>
            <person name="Boukhgalter B."/>
            <person name="Bourzgui I."/>
            <person name="Brown A."/>
            <person name="Cahill P."/>
            <person name="Channer S."/>
            <person name="Cheshatsang Y."/>
            <person name="Chuda L."/>
            <person name="Citroen M."/>
            <person name="Collymore A."/>
            <person name="Cooke P."/>
            <person name="Costello M."/>
            <person name="D'Aco K."/>
            <person name="Daza R."/>
            <person name="De Haan G."/>
            <person name="DeGray S."/>
            <person name="DeMaso C."/>
            <person name="Dhargay N."/>
            <person name="Dooley K."/>
            <person name="Dooley E."/>
            <person name="Doricent M."/>
            <person name="Dorje P."/>
            <person name="Dorjee K."/>
            <person name="Dupes A."/>
            <person name="Elong R."/>
            <person name="Falk J."/>
            <person name="Farina A."/>
            <person name="Faro S."/>
            <person name="Ferguson D."/>
            <person name="Fisher S."/>
            <person name="Foley C.D."/>
            <person name="Franke A."/>
            <person name="Friedrich D."/>
            <person name="Gadbois L."/>
            <person name="Gearin G."/>
            <person name="Gearin C.R."/>
            <person name="Giannoukos G."/>
            <person name="Goode T."/>
            <person name="Graham J."/>
            <person name="Grandbois E."/>
            <person name="Grewal S."/>
            <person name="Gyaltsen K."/>
            <person name="Hafez N."/>
            <person name="Hagos B."/>
            <person name="Hall J."/>
            <person name="Henson C."/>
            <person name="Hollinger A."/>
            <person name="Honan T."/>
            <person name="Huard M.D."/>
            <person name="Hughes L."/>
            <person name="Hurhula B."/>
            <person name="Husby M.E."/>
            <person name="Kamat A."/>
            <person name="Kanga B."/>
            <person name="Kashin S."/>
            <person name="Khazanovich D."/>
            <person name="Kisner P."/>
            <person name="Lance K."/>
            <person name="Lara M."/>
            <person name="Lee W."/>
            <person name="Lennon N."/>
            <person name="Letendre F."/>
            <person name="LeVine R."/>
            <person name="Lipovsky A."/>
            <person name="Liu X."/>
            <person name="Liu J."/>
            <person name="Liu S."/>
            <person name="Lokyitsang T."/>
            <person name="Lokyitsang Y."/>
            <person name="Lubonja R."/>
            <person name="Lui A."/>
            <person name="MacDonald P."/>
            <person name="Magnisalis V."/>
            <person name="Maru K."/>
            <person name="Matthews C."/>
            <person name="McCusker W."/>
            <person name="McDonough S."/>
            <person name="Mehta T."/>
            <person name="Meldrim J."/>
            <person name="Meneus L."/>
            <person name="Mihai O."/>
            <person name="Mihalev A."/>
            <person name="Mihova T."/>
            <person name="Mittelman R."/>
            <person name="Mlenga V."/>
            <person name="Montmayeur A."/>
            <person name="Mulrain L."/>
            <person name="Navidi A."/>
            <person name="Naylor J."/>
            <person name="Negash T."/>
            <person name="Nguyen T."/>
            <person name="Nguyen N."/>
            <person name="Nicol R."/>
            <person name="Norbu C."/>
            <person name="Norbu N."/>
            <person name="Novod N."/>
            <person name="O'Neill B."/>
            <person name="Osman S."/>
            <person name="Markiewicz E."/>
            <person name="Oyono O.L."/>
            <person name="Patti C."/>
            <person name="Phunkhang P."/>
            <person name="Pierre F."/>
            <person name="Priest M."/>
            <person name="Raghuraman S."/>
            <person name="Rege F."/>
            <person name="Reyes R."/>
            <person name="Rise C."/>
            <person name="Rogov P."/>
            <person name="Ross K."/>
            <person name="Ryan E."/>
            <person name="Settipalli S."/>
            <person name="Shea T."/>
            <person name="Sherpa N."/>
            <person name="Shi L."/>
            <person name="Shih D."/>
            <person name="Sparrow T."/>
            <person name="Spaulding J."/>
            <person name="Stalker J."/>
            <person name="Stange-Thomann N."/>
            <person name="Stavropoulos S."/>
            <person name="Stone C."/>
            <person name="Strader C."/>
            <person name="Tesfaye S."/>
            <person name="Thomson T."/>
            <person name="Thoulutsang Y."/>
            <person name="Thoulutsang D."/>
            <person name="Topham K."/>
            <person name="Topping I."/>
            <person name="Tsamla T."/>
            <person name="Vassiliev H."/>
            <person name="Vo A."/>
            <person name="Wangchuk T."/>
            <person name="Wangdi T."/>
            <person name="Weiand M."/>
            <person name="Wilkinson J."/>
            <person name="Wilson A."/>
            <person name="Yadav S."/>
            <person name="Young G."/>
            <person name="Yu Q."/>
            <person name="Zembek L."/>
            <person name="Zhong D."/>
            <person name="Zimmer A."/>
            <person name="Zwirko Z."/>
            <person name="Jaffe D.B."/>
            <person name="Alvarez P."/>
            <person name="Brockman W."/>
            <person name="Butler J."/>
            <person name="Chin C."/>
            <person name="Gnerre S."/>
            <person name="Grabherr M."/>
            <person name="Kleber M."/>
            <person name="Mauceli E."/>
            <person name="MacCallum I."/>
        </authorList>
    </citation>
    <scope>NUCLEOTIDE SEQUENCE [LARGE SCALE GENOMIC DNA]</scope>
    <source>
        <strain evidence="3">MSH-3 / Tucson 14011-0111.49</strain>
    </source>
</reference>
<dbReference type="OMA" id="GYNLERC"/>
<dbReference type="Proteomes" id="UP000008744">
    <property type="component" value="Unassembled WGS sequence"/>
</dbReference>
<keyword evidence="3" id="KW-1185">Reference proteome</keyword>
<feature type="region of interest" description="Disordered" evidence="1">
    <location>
        <begin position="82"/>
        <end position="105"/>
    </location>
</feature>
<dbReference type="HOGENOM" id="CLU_1733403_0_0_1"/>
<name>B4GTE6_DROPE</name>